<protein>
    <submittedName>
        <fullName evidence="1">Uncharacterized protein</fullName>
    </submittedName>
</protein>
<evidence type="ECO:0000313" key="1">
    <source>
        <dbReference type="EMBL" id="CAI9734600.1"/>
    </source>
</evidence>
<accession>A0AA36FDT5</accession>
<evidence type="ECO:0000313" key="2">
    <source>
        <dbReference type="Proteomes" id="UP001162480"/>
    </source>
</evidence>
<dbReference type="AlphaFoldDB" id="A0AA36FDT5"/>
<dbReference type="EMBL" id="OX597829">
    <property type="protein sequence ID" value="CAI9734600.1"/>
    <property type="molecule type" value="Genomic_DNA"/>
</dbReference>
<gene>
    <name evidence="1" type="ORF">OCTVUL_1B025552</name>
</gene>
<reference evidence="1" key="1">
    <citation type="submission" date="2023-08" db="EMBL/GenBank/DDBJ databases">
        <authorList>
            <person name="Alioto T."/>
            <person name="Alioto T."/>
            <person name="Gomez Garrido J."/>
        </authorList>
    </citation>
    <scope>NUCLEOTIDE SEQUENCE</scope>
</reference>
<proteinExistence type="predicted"/>
<organism evidence="1 2">
    <name type="scientific">Octopus vulgaris</name>
    <name type="common">Common octopus</name>
    <dbReference type="NCBI Taxonomy" id="6645"/>
    <lineage>
        <taxon>Eukaryota</taxon>
        <taxon>Metazoa</taxon>
        <taxon>Spiralia</taxon>
        <taxon>Lophotrochozoa</taxon>
        <taxon>Mollusca</taxon>
        <taxon>Cephalopoda</taxon>
        <taxon>Coleoidea</taxon>
        <taxon>Octopodiformes</taxon>
        <taxon>Octopoda</taxon>
        <taxon>Incirrata</taxon>
        <taxon>Octopodidae</taxon>
        <taxon>Octopus</taxon>
    </lineage>
</organism>
<sequence length="80" mass="9298">MIRSINEPKTEDGEEALLRGLTNIIEESTDVIDPPWAAEKQDHTEKRILKLRAGHKDVSKHSKYQRTHKTMKTLANDYRN</sequence>
<dbReference type="Proteomes" id="UP001162480">
    <property type="component" value="Chromosome 16"/>
</dbReference>
<name>A0AA36FDT5_OCTVU</name>
<keyword evidence="2" id="KW-1185">Reference proteome</keyword>